<comment type="caution">
    <text evidence="3">The sequence shown here is derived from an EMBL/GenBank/DDBJ whole genome shotgun (WGS) entry which is preliminary data.</text>
</comment>
<proteinExistence type="predicted"/>
<evidence type="ECO:0000313" key="2">
    <source>
        <dbReference type="EMBL" id="KAA8644643.1"/>
    </source>
</evidence>
<dbReference type="EMBL" id="QUQM01000006">
    <property type="protein sequence ID" value="KAA8644643.1"/>
    <property type="molecule type" value="Genomic_DNA"/>
</dbReference>
<accession>A0A4S3J9S6</accession>
<dbReference type="VEuPathDB" id="FungiDB:EYZ11_008847"/>
<keyword evidence="4" id="KW-1185">Reference proteome</keyword>
<dbReference type="GeneID" id="54331551"/>
<reference evidence="2 5" key="2">
    <citation type="submission" date="2019-08" db="EMBL/GenBank/DDBJ databases">
        <title>The genome sequence of a newly discovered highly antifungal drug resistant Aspergillus species, Aspergillus tanneri NIH 1004.</title>
        <authorList>
            <person name="Mounaud S."/>
            <person name="Singh I."/>
            <person name="Joardar V."/>
            <person name="Pakala S."/>
            <person name="Pakala S."/>
            <person name="Venepally P."/>
            <person name="Chung J.K."/>
            <person name="Losada L."/>
            <person name="Nierman W.C."/>
        </authorList>
    </citation>
    <scope>NUCLEOTIDE SEQUENCE [LARGE SCALE GENOMIC DNA]</scope>
    <source>
        <strain evidence="2 5">NIH1004</strain>
    </source>
</reference>
<dbReference type="Proteomes" id="UP000308092">
    <property type="component" value="Unassembled WGS sequence"/>
</dbReference>
<dbReference type="RefSeq" id="XP_033424004.1">
    <property type="nucleotide sequence ID" value="XM_033573452.1"/>
</dbReference>
<protein>
    <submittedName>
        <fullName evidence="3">Uncharacterized protein</fullName>
    </submittedName>
</protein>
<dbReference type="Proteomes" id="UP000324241">
    <property type="component" value="Unassembled WGS sequence"/>
</dbReference>
<evidence type="ECO:0000313" key="3">
    <source>
        <dbReference type="EMBL" id="THC91702.1"/>
    </source>
</evidence>
<name>A0A4S3J9S6_9EURO</name>
<feature type="chain" id="PRO_5036122092" evidence="1">
    <location>
        <begin position="17"/>
        <end position="91"/>
    </location>
</feature>
<organism evidence="3 4">
    <name type="scientific">Aspergillus tanneri</name>
    <dbReference type="NCBI Taxonomy" id="1220188"/>
    <lineage>
        <taxon>Eukaryota</taxon>
        <taxon>Fungi</taxon>
        <taxon>Dikarya</taxon>
        <taxon>Ascomycota</taxon>
        <taxon>Pezizomycotina</taxon>
        <taxon>Eurotiomycetes</taxon>
        <taxon>Eurotiomycetidae</taxon>
        <taxon>Eurotiales</taxon>
        <taxon>Aspergillaceae</taxon>
        <taxon>Aspergillus</taxon>
        <taxon>Aspergillus subgen. Circumdati</taxon>
    </lineage>
</organism>
<gene>
    <name evidence="2" type="ORF">ATNIH1004_008849</name>
    <name evidence="3" type="ORF">EYZ11_008847</name>
</gene>
<dbReference type="AlphaFoldDB" id="A0A4S3J9S6"/>
<feature type="signal peptide" evidence="1">
    <location>
        <begin position="1"/>
        <end position="16"/>
    </location>
</feature>
<keyword evidence="1" id="KW-0732">Signal</keyword>
<sequence length="91" mass="10152">MAHWNRCCLATGLVLALKVDDKQNEKSSAVIVEDTVTSGQTLPVVKHLQEQLTLDNRRTDPVLLKLVLPHTSEVVVKSDFCRSEASESDHR</sequence>
<evidence type="ECO:0000313" key="5">
    <source>
        <dbReference type="Proteomes" id="UP000324241"/>
    </source>
</evidence>
<evidence type="ECO:0000313" key="4">
    <source>
        <dbReference type="Proteomes" id="UP000308092"/>
    </source>
</evidence>
<reference evidence="3 4" key="1">
    <citation type="submission" date="2019-03" db="EMBL/GenBank/DDBJ databases">
        <title>The genome sequence of a newly discovered highly antifungal drug resistant Aspergillus species, Aspergillus tanneri NIH 1004.</title>
        <authorList>
            <person name="Mounaud S."/>
            <person name="Singh I."/>
            <person name="Joardar V."/>
            <person name="Pakala S."/>
            <person name="Pakala S."/>
            <person name="Venepally P."/>
            <person name="Hoover J."/>
            <person name="Nierman W."/>
            <person name="Chung J."/>
            <person name="Losada L."/>
        </authorList>
    </citation>
    <scope>NUCLEOTIDE SEQUENCE [LARGE SCALE GENOMIC DNA]</scope>
    <source>
        <strain evidence="3 4">NIH1004</strain>
    </source>
</reference>
<evidence type="ECO:0000256" key="1">
    <source>
        <dbReference type="SAM" id="SignalP"/>
    </source>
</evidence>
<dbReference type="EMBL" id="SOSA01000392">
    <property type="protein sequence ID" value="THC91702.1"/>
    <property type="molecule type" value="Genomic_DNA"/>
</dbReference>